<dbReference type="AlphaFoldDB" id="A0A7X0MYF6"/>
<organism evidence="2 3">
    <name type="scientific">Pseudoteredinibacter isoporae</name>
    <dbReference type="NCBI Taxonomy" id="570281"/>
    <lineage>
        <taxon>Bacteria</taxon>
        <taxon>Pseudomonadati</taxon>
        <taxon>Pseudomonadota</taxon>
        <taxon>Gammaproteobacteria</taxon>
        <taxon>Cellvibrionales</taxon>
        <taxon>Cellvibrionaceae</taxon>
        <taxon>Pseudoteredinibacter</taxon>
    </lineage>
</organism>
<evidence type="ECO:0000313" key="3">
    <source>
        <dbReference type="Proteomes" id="UP000528457"/>
    </source>
</evidence>
<dbReference type="RefSeq" id="WP_166843981.1">
    <property type="nucleotide sequence ID" value="NZ_JAAONY010000003.1"/>
</dbReference>
<dbReference type="InterPro" id="IPR025161">
    <property type="entry name" value="IS402-like_dom"/>
</dbReference>
<dbReference type="PANTHER" id="PTHR46637">
    <property type="entry name" value="TIS1421-TRANSPOSASE PROTEIN A"/>
    <property type="match status" value="1"/>
</dbReference>
<dbReference type="Pfam" id="PF13340">
    <property type="entry name" value="DUF4096"/>
    <property type="match status" value="1"/>
</dbReference>
<evidence type="ECO:0000313" key="2">
    <source>
        <dbReference type="EMBL" id="MBB6523024.1"/>
    </source>
</evidence>
<dbReference type="PANTHER" id="PTHR46637:SF1">
    <property type="entry name" value="BLL5188 PROTEIN"/>
    <property type="match status" value="1"/>
</dbReference>
<sequence>MNKSYSGIDTDNVQRLLSEFEELLPSVKGSNAITASSQLISAVLYITRKQCTWSELPGEFGPARTVYARVDRWAKSGLLQEVFEQLARIHPAQFKIIDVGIAINSPASCEWVYSNIKVSYRNLTVQEDAAGREVFCWYRTTCTQVKVSAE</sequence>
<reference evidence="2 3" key="1">
    <citation type="submission" date="2020-08" db="EMBL/GenBank/DDBJ databases">
        <title>Genomic Encyclopedia of Type Strains, Phase IV (KMG-IV): sequencing the most valuable type-strain genomes for metagenomic binning, comparative biology and taxonomic classification.</title>
        <authorList>
            <person name="Goeker M."/>
        </authorList>
    </citation>
    <scope>NUCLEOTIDE SEQUENCE [LARGE SCALE GENOMIC DNA]</scope>
    <source>
        <strain evidence="2 3">DSM 22368</strain>
    </source>
</reference>
<comment type="caution">
    <text evidence="2">The sequence shown here is derived from an EMBL/GenBank/DDBJ whole genome shotgun (WGS) entry which is preliminary data.</text>
</comment>
<feature type="domain" description="Insertion element IS402-like" evidence="1">
    <location>
        <begin position="20"/>
        <end position="83"/>
    </location>
</feature>
<keyword evidence="3" id="KW-1185">Reference proteome</keyword>
<gene>
    <name evidence="2" type="ORF">HNR48_003326</name>
</gene>
<evidence type="ECO:0000259" key="1">
    <source>
        <dbReference type="Pfam" id="PF13340"/>
    </source>
</evidence>
<dbReference type="InterPro" id="IPR052909">
    <property type="entry name" value="Transposase_6_like"/>
</dbReference>
<accession>A0A7X0MYF6</accession>
<protein>
    <recommendedName>
        <fullName evidence="1">Insertion element IS402-like domain-containing protein</fullName>
    </recommendedName>
</protein>
<dbReference type="EMBL" id="JACHHT010000003">
    <property type="protein sequence ID" value="MBB6523024.1"/>
    <property type="molecule type" value="Genomic_DNA"/>
</dbReference>
<proteinExistence type="predicted"/>
<dbReference type="InParanoid" id="A0A7X0MYF6"/>
<name>A0A7X0MYF6_9GAMM</name>
<dbReference type="Proteomes" id="UP000528457">
    <property type="component" value="Unassembled WGS sequence"/>
</dbReference>